<evidence type="ECO:0000313" key="1">
    <source>
        <dbReference type="EMBL" id="EDJ89991.1"/>
    </source>
</evidence>
<dbReference type="Proteomes" id="UP000003798">
    <property type="component" value="Unassembled WGS sequence"/>
</dbReference>
<name>A4N6Y5_HAEIF</name>
<evidence type="ECO:0000313" key="2">
    <source>
        <dbReference type="Proteomes" id="UP000003798"/>
    </source>
</evidence>
<dbReference type="EMBL" id="AAZE01000028">
    <property type="protein sequence ID" value="EDJ89991.1"/>
    <property type="molecule type" value="Genomic_DNA"/>
</dbReference>
<dbReference type="AlphaFoldDB" id="A4N6Y5"/>
<organism evidence="1 2">
    <name type="scientific">Haemophilus influenzae R3021</name>
    <dbReference type="NCBI Taxonomy" id="375432"/>
    <lineage>
        <taxon>Bacteria</taxon>
        <taxon>Pseudomonadati</taxon>
        <taxon>Pseudomonadota</taxon>
        <taxon>Gammaproteobacteria</taxon>
        <taxon>Pasteurellales</taxon>
        <taxon>Pasteurellaceae</taxon>
        <taxon>Haemophilus</taxon>
    </lineage>
</organism>
<accession>A4N6Y5</accession>
<proteinExistence type="predicted"/>
<reference evidence="1 2" key="1">
    <citation type="journal article" date="2007" name="Genome Biol.">
        <title>Characterization and modeling of the Haemophilus influenzae core and supragenomes based on the complete genomic sequences of Rd and 12 clinical nontypeable strains.</title>
        <authorList>
            <person name="Hogg J.S."/>
            <person name="Hu F.Z."/>
            <person name="Janto B."/>
            <person name="Boissy R."/>
            <person name="Hayes J."/>
            <person name="Keefe R."/>
            <person name="Post J.C."/>
            <person name="Ehrlich G.D."/>
        </authorList>
    </citation>
    <scope>NUCLEOTIDE SEQUENCE [LARGE SCALE GENOMIC DNA]</scope>
    <source>
        <strain evidence="1 2">R3021</strain>
    </source>
</reference>
<protein>
    <submittedName>
        <fullName evidence="1">Uncharacterized protein</fullName>
    </submittedName>
</protein>
<gene>
    <name evidence="1" type="ORF">CGSHi22421_00702</name>
</gene>
<sequence>MIEDQIDELVADNAEKNLRIYALEDLLAFFSSSHNEYTEASTSSLLRIHT</sequence>